<sequence length="34" mass="3628">MRISTTYLSPNLLATSLYEGGTSSAKLLLVVGRD</sequence>
<evidence type="ECO:0000313" key="2">
    <source>
        <dbReference type="Proteomes" id="UP000183832"/>
    </source>
</evidence>
<reference evidence="1 2" key="1">
    <citation type="submission" date="2015-04" db="EMBL/GenBank/DDBJ databases">
        <authorList>
            <person name="Syromyatnikov M.Y."/>
            <person name="Popov V.N."/>
        </authorList>
    </citation>
    <scope>NUCLEOTIDE SEQUENCE [LARGE SCALE GENOMIC DNA]</scope>
</reference>
<dbReference type="EMBL" id="CVRI01000043">
    <property type="protein sequence ID" value="CRK95986.1"/>
    <property type="molecule type" value="Genomic_DNA"/>
</dbReference>
<gene>
    <name evidence="1" type="ORF">CLUMA_CG009427</name>
</gene>
<proteinExistence type="predicted"/>
<protein>
    <submittedName>
        <fullName evidence="1">CLUMA_CG009427, isoform A</fullName>
    </submittedName>
</protein>
<name>A0A1J1I8C6_9DIPT</name>
<organism evidence="1 2">
    <name type="scientific">Clunio marinus</name>
    <dbReference type="NCBI Taxonomy" id="568069"/>
    <lineage>
        <taxon>Eukaryota</taxon>
        <taxon>Metazoa</taxon>
        <taxon>Ecdysozoa</taxon>
        <taxon>Arthropoda</taxon>
        <taxon>Hexapoda</taxon>
        <taxon>Insecta</taxon>
        <taxon>Pterygota</taxon>
        <taxon>Neoptera</taxon>
        <taxon>Endopterygota</taxon>
        <taxon>Diptera</taxon>
        <taxon>Nematocera</taxon>
        <taxon>Chironomoidea</taxon>
        <taxon>Chironomidae</taxon>
        <taxon>Clunio</taxon>
    </lineage>
</organism>
<dbReference type="AlphaFoldDB" id="A0A1J1I8C6"/>
<dbReference type="Proteomes" id="UP000183832">
    <property type="component" value="Unassembled WGS sequence"/>
</dbReference>
<evidence type="ECO:0000313" key="1">
    <source>
        <dbReference type="EMBL" id="CRK95986.1"/>
    </source>
</evidence>
<keyword evidence="2" id="KW-1185">Reference proteome</keyword>
<accession>A0A1J1I8C6</accession>